<evidence type="ECO:0000313" key="2">
    <source>
        <dbReference type="Proteomes" id="UP001610334"/>
    </source>
</evidence>
<name>A0ABR4GXA6_9EURO</name>
<protein>
    <submittedName>
        <fullName evidence="1">Uncharacterized protein</fullName>
    </submittedName>
</protein>
<accession>A0ABR4GXA6</accession>
<comment type="caution">
    <text evidence="1">The sequence shown here is derived from an EMBL/GenBank/DDBJ whole genome shotgun (WGS) entry which is preliminary data.</text>
</comment>
<evidence type="ECO:0000313" key="1">
    <source>
        <dbReference type="EMBL" id="KAL2807806.1"/>
    </source>
</evidence>
<gene>
    <name evidence="1" type="ORF">BJX63DRAFT_436731</name>
</gene>
<keyword evidence="2" id="KW-1185">Reference proteome</keyword>
<dbReference type="EMBL" id="JBFXLT010000130">
    <property type="protein sequence ID" value="KAL2807806.1"/>
    <property type="molecule type" value="Genomic_DNA"/>
</dbReference>
<dbReference type="Proteomes" id="UP001610334">
    <property type="component" value="Unassembled WGS sequence"/>
</dbReference>
<sequence length="76" mass="8189">MSGIAQYANGGLHGFARVSFKTNLTDFDWINYGMFVGEWVGATNSGTGNAKLDIFEVFSGGRRDGKPIEAIEPATE</sequence>
<organism evidence="1 2">
    <name type="scientific">Aspergillus granulosus</name>
    <dbReference type="NCBI Taxonomy" id="176169"/>
    <lineage>
        <taxon>Eukaryota</taxon>
        <taxon>Fungi</taxon>
        <taxon>Dikarya</taxon>
        <taxon>Ascomycota</taxon>
        <taxon>Pezizomycotina</taxon>
        <taxon>Eurotiomycetes</taxon>
        <taxon>Eurotiomycetidae</taxon>
        <taxon>Eurotiales</taxon>
        <taxon>Aspergillaceae</taxon>
        <taxon>Aspergillus</taxon>
        <taxon>Aspergillus subgen. Nidulantes</taxon>
    </lineage>
</organism>
<proteinExistence type="predicted"/>
<reference evidence="1 2" key="1">
    <citation type="submission" date="2024-07" db="EMBL/GenBank/DDBJ databases">
        <title>Section-level genome sequencing and comparative genomics of Aspergillus sections Usti and Cavernicolus.</title>
        <authorList>
            <consortium name="Lawrence Berkeley National Laboratory"/>
            <person name="Nybo J.L."/>
            <person name="Vesth T.C."/>
            <person name="Theobald S."/>
            <person name="Frisvad J.C."/>
            <person name="Larsen T.O."/>
            <person name="Kjaerboelling I."/>
            <person name="Rothschild-Mancinelli K."/>
            <person name="Lyhne E.K."/>
            <person name="Kogle M.E."/>
            <person name="Barry K."/>
            <person name="Clum A."/>
            <person name="Na H."/>
            <person name="Ledsgaard L."/>
            <person name="Lin J."/>
            <person name="Lipzen A."/>
            <person name="Kuo A."/>
            <person name="Riley R."/>
            <person name="Mondo S."/>
            <person name="Labutti K."/>
            <person name="Haridas S."/>
            <person name="Pangalinan J."/>
            <person name="Salamov A.A."/>
            <person name="Simmons B.A."/>
            <person name="Magnuson J.K."/>
            <person name="Chen J."/>
            <person name="Drula E."/>
            <person name="Henrissat B."/>
            <person name="Wiebenga A."/>
            <person name="Lubbers R.J."/>
            <person name="Gomes A.C."/>
            <person name="Makela M.R."/>
            <person name="Stajich J."/>
            <person name="Grigoriev I.V."/>
            <person name="Mortensen U.H."/>
            <person name="De Vries R.P."/>
            <person name="Baker S.E."/>
            <person name="Andersen M.R."/>
        </authorList>
    </citation>
    <scope>NUCLEOTIDE SEQUENCE [LARGE SCALE GENOMIC DNA]</scope>
    <source>
        <strain evidence="1 2">CBS 588.65</strain>
    </source>
</reference>